<name>A0A9X4ITT2_9VIBR</name>
<sequence>MVAFVNKNIITAPILQWSVGLCALVTLYLAFCFGSASIYAVATEKNIERWVKHPQDVTSNVINETKQTILEAIDYHSSHPHYYNLLGKTLEWEAYLSTTEDQIGILQQAKKAYLKSASLRQNWPDTWADLLSVETQLQGGNINLYFDNANQYGPFIPTVNSKIAQVGLENWQQFTPQRRSIIIEHIARALTHPKSQGEMYRYLQSSGLLKFACAAIIYNPRGYDGKVNLCKKVLK</sequence>
<accession>A0A9X4ITT2</accession>
<keyword evidence="1" id="KW-0472">Membrane</keyword>
<keyword evidence="1" id="KW-0812">Transmembrane</keyword>
<dbReference type="EMBL" id="JAKNBA010000018">
    <property type="protein sequence ID" value="MDE1242759.1"/>
    <property type="molecule type" value="Genomic_DNA"/>
</dbReference>
<evidence type="ECO:0000313" key="3">
    <source>
        <dbReference type="Proteomes" id="UP001140979"/>
    </source>
</evidence>
<proteinExistence type="predicted"/>
<organism evidence="2 3">
    <name type="scientific">Vibrio aestuarianus</name>
    <dbReference type="NCBI Taxonomy" id="28171"/>
    <lineage>
        <taxon>Bacteria</taxon>
        <taxon>Pseudomonadati</taxon>
        <taxon>Pseudomonadota</taxon>
        <taxon>Gammaproteobacteria</taxon>
        <taxon>Vibrionales</taxon>
        <taxon>Vibrionaceae</taxon>
        <taxon>Vibrio</taxon>
    </lineage>
</organism>
<keyword evidence="1" id="KW-1133">Transmembrane helix</keyword>
<dbReference type="RefSeq" id="WP_274683347.1">
    <property type="nucleotide sequence ID" value="NZ_JAKNBA010000018.1"/>
</dbReference>
<dbReference type="AlphaFoldDB" id="A0A9X4ITT2"/>
<evidence type="ECO:0000313" key="2">
    <source>
        <dbReference type="EMBL" id="MDE1242759.1"/>
    </source>
</evidence>
<gene>
    <name evidence="2" type="ORF">L9W94_11485</name>
</gene>
<protein>
    <submittedName>
        <fullName evidence="2">VpsP family polysaccharide biosynthesis protein</fullName>
    </submittedName>
</protein>
<feature type="transmembrane region" description="Helical" evidence="1">
    <location>
        <begin position="14"/>
        <end position="42"/>
    </location>
</feature>
<dbReference type="NCBIfam" id="NF038257">
    <property type="entry name" value="exopoly_VpsP"/>
    <property type="match status" value="1"/>
</dbReference>
<reference evidence="2" key="1">
    <citation type="submission" date="2022-02" db="EMBL/GenBank/DDBJ databases">
        <title>Emergence and expansion in Europe of a Vibrio aestuarianus clonal complex pathogenic for oysters.</title>
        <authorList>
            <person name="Mesnil A."/>
            <person name="Travers M.-A."/>
        </authorList>
    </citation>
    <scope>NUCLEOTIDE SEQUENCE</scope>
    <source>
        <strain evidence="2">19_064_11T1</strain>
    </source>
</reference>
<comment type="caution">
    <text evidence="2">The sequence shown here is derived from an EMBL/GenBank/DDBJ whole genome shotgun (WGS) entry which is preliminary data.</text>
</comment>
<dbReference type="Proteomes" id="UP001140979">
    <property type="component" value="Unassembled WGS sequence"/>
</dbReference>
<evidence type="ECO:0000256" key="1">
    <source>
        <dbReference type="SAM" id="Phobius"/>
    </source>
</evidence>